<evidence type="ECO:0000259" key="7">
    <source>
        <dbReference type="PROSITE" id="PS51900"/>
    </source>
</evidence>
<dbReference type="GO" id="GO:0015074">
    <property type="term" value="P:DNA integration"/>
    <property type="evidence" value="ECO:0007669"/>
    <property type="project" value="UniProtKB-KW"/>
</dbReference>
<keyword evidence="4" id="KW-0233">DNA recombination</keyword>
<comment type="similarity">
    <text evidence="1">Belongs to the 'phage' integrase family.</text>
</comment>
<dbReference type="Pfam" id="PF02899">
    <property type="entry name" value="Phage_int_SAM_1"/>
    <property type="match status" value="1"/>
</dbReference>
<evidence type="ECO:0000256" key="5">
    <source>
        <dbReference type="PROSITE-ProRule" id="PRU01248"/>
    </source>
</evidence>
<evidence type="ECO:0000256" key="1">
    <source>
        <dbReference type="ARBA" id="ARBA00008857"/>
    </source>
</evidence>
<dbReference type="Pfam" id="PF00589">
    <property type="entry name" value="Phage_integrase"/>
    <property type="match status" value="1"/>
</dbReference>
<organism evidence="8 9">
    <name type="scientific">Azospirillum thiophilum</name>
    <dbReference type="NCBI Taxonomy" id="528244"/>
    <lineage>
        <taxon>Bacteria</taxon>
        <taxon>Pseudomonadati</taxon>
        <taxon>Pseudomonadota</taxon>
        <taxon>Alphaproteobacteria</taxon>
        <taxon>Rhodospirillales</taxon>
        <taxon>Azospirillaceae</taxon>
        <taxon>Azospirillum</taxon>
    </lineage>
</organism>
<feature type="domain" description="Tyr recombinase" evidence="6">
    <location>
        <begin position="127"/>
        <end position="310"/>
    </location>
</feature>
<dbReference type="SUPFAM" id="SSF56349">
    <property type="entry name" value="DNA breaking-rejoining enzymes"/>
    <property type="match status" value="1"/>
</dbReference>
<reference evidence="8 9" key="2">
    <citation type="journal article" date="2016" name="Genome Announc.">
        <title>Complete Genome Sequence of a Strain of Azospirillum thiophilum Isolated from a Sulfide Spring.</title>
        <authorList>
            <person name="Fomenkov A."/>
            <person name="Vincze T."/>
            <person name="Grabovich M."/>
            <person name="Anton B.P."/>
            <person name="Dubinina G."/>
            <person name="Orlova M."/>
            <person name="Belousova E."/>
            <person name="Roberts R.J."/>
        </authorList>
    </citation>
    <scope>NUCLEOTIDE SEQUENCE [LARGE SCALE GENOMIC DNA]</scope>
    <source>
        <strain evidence="8 9">BV-S</strain>
    </source>
</reference>
<dbReference type="InterPro" id="IPR011010">
    <property type="entry name" value="DNA_brk_join_enz"/>
</dbReference>
<evidence type="ECO:0000256" key="3">
    <source>
        <dbReference type="ARBA" id="ARBA00023125"/>
    </source>
</evidence>
<evidence type="ECO:0000313" key="8">
    <source>
        <dbReference type="EMBL" id="ALG71120.1"/>
    </source>
</evidence>
<gene>
    <name evidence="8" type="ORF">AL072_09560</name>
</gene>
<keyword evidence="2" id="KW-0229">DNA integration</keyword>
<evidence type="ECO:0000313" key="9">
    <source>
        <dbReference type="Proteomes" id="UP000069935"/>
    </source>
</evidence>
<dbReference type="PROSITE" id="PS51898">
    <property type="entry name" value="TYR_RECOMBINASE"/>
    <property type="match status" value="1"/>
</dbReference>
<protein>
    <recommendedName>
        <fullName evidence="10">Integrase</fullName>
    </recommendedName>
</protein>
<name>A0AAC8VXK3_9PROT</name>
<dbReference type="InterPro" id="IPR002104">
    <property type="entry name" value="Integrase_catalytic"/>
</dbReference>
<dbReference type="InterPro" id="IPR044068">
    <property type="entry name" value="CB"/>
</dbReference>
<proteinExistence type="inferred from homology"/>
<dbReference type="PROSITE" id="PS51900">
    <property type="entry name" value="CB"/>
    <property type="match status" value="1"/>
</dbReference>
<accession>A0AAC8VXK3</accession>
<evidence type="ECO:0008006" key="10">
    <source>
        <dbReference type="Google" id="ProtNLM"/>
    </source>
</evidence>
<dbReference type="RefSeq" id="WP_045580522.1">
    <property type="nucleotide sequence ID" value="NZ_CP012401.1"/>
</dbReference>
<evidence type="ECO:0000259" key="6">
    <source>
        <dbReference type="PROSITE" id="PS51898"/>
    </source>
</evidence>
<dbReference type="GO" id="GO:0003677">
    <property type="term" value="F:DNA binding"/>
    <property type="evidence" value="ECO:0007669"/>
    <property type="project" value="UniProtKB-UniRule"/>
</dbReference>
<dbReference type="InterPro" id="IPR010998">
    <property type="entry name" value="Integrase_recombinase_N"/>
</dbReference>
<dbReference type="InterPro" id="IPR013762">
    <property type="entry name" value="Integrase-like_cat_sf"/>
</dbReference>
<keyword evidence="9" id="KW-1185">Reference proteome</keyword>
<dbReference type="CDD" id="cd01195">
    <property type="entry name" value="INT_C_like_5"/>
    <property type="match status" value="1"/>
</dbReference>
<dbReference type="InterPro" id="IPR004107">
    <property type="entry name" value="Integrase_SAM-like_N"/>
</dbReference>
<dbReference type="Gene3D" id="1.10.150.130">
    <property type="match status" value="1"/>
</dbReference>
<dbReference type="AlphaFoldDB" id="A0AAC8VXK3"/>
<reference evidence="9" key="1">
    <citation type="submission" date="2015-08" db="EMBL/GenBank/DDBJ databases">
        <title>Complete Genome Sequence of Azospirillum thiophilum BV-S.</title>
        <authorList>
            <person name="Fomenkov A."/>
            <person name="Vincze T."/>
            <person name="Grabovich M."/>
            <person name="Dubinina G."/>
            <person name="Orlova M."/>
            <person name="Belousova E."/>
            <person name="Roberts R.J."/>
        </authorList>
    </citation>
    <scope>NUCLEOTIDE SEQUENCE [LARGE SCALE GENOMIC DNA]</scope>
    <source>
        <strain evidence="9">BV-S</strain>
    </source>
</reference>
<dbReference type="PANTHER" id="PTHR30349:SF64">
    <property type="entry name" value="PROPHAGE INTEGRASE INTD-RELATED"/>
    <property type="match status" value="1"/>
</dbReference>
<dbReference type="Gene3D" id="1.10.443.10">
    <property type="entry name" value="Intergrase catalytic core"/>
    <property type="match status" value="1"/>
</dbReference>
<keyword evidence="3 5" id="KW-0238">DNA-binding</keyword>
<feature type="domain" description="Core-binding (CB)" evidence="7">
    <location>
        <begin position="19"/>
        <end position="107"/>
    </location>
</feature>
<dbReference type="Proteomes" id="UP000069935">
    <property type="component" value="Chromosome 1"/>
</dbReference>
<dbReference type="EMBL" id="CP012401">
    <property type="protein sequence ID" value="ALG71120.1"/>
    <property type="molecule type" value="Genomic_DNA"/>
</dbReference>
<dbReference type="GO" id="GO:0006310">
    <property type="term" value="P:DNA recombination"/>
    <property type="evidence" value="ECO:0007669"/>
    <property type="project" value="UniProtKB-KW"/>
</dbReference>
<dbReference type="PANTHER" id="PTHR30349">
    <property type="entry name" value="PHAGE INTEGRASE-RELATED"/>
    <property type="match status" value="1"/>
</dbReference>
<dbReference type="InterPro" id="IPR050090">
    <property type="entry name" value="Tyrosine_recombinase_XerCD"/>
</dbReference>
<dbReference type="KEGG" id="ati:AL072_09560"/>
<dbReference type="SUPFAM" id="SSF47823">
    <property type="entry name" value="lambda integrase-like, N-terminal domain"/>
    <property type="match status" value="1"/>
</dbReference>
<sequence length="314" mass="33865">MTGSAVVIPAPPAALALSDLQAHLLDAFFAGRNARTVAAYRRDLEDWRTFAGAADMDAAARAILAVSHGQANAWALAYKAAMIERGLQPATVNRRLAALRSLVKLGNTLGLVSWRLEVENVPSAAYRDTRGPGRDGVRTLFELAAQPGGSKALRDVAVLRLLHDVALRRGEVVGLDLAHYDPRRGTVAILGKGRTERQLVTLPPAARAAVEAWIAARGSVAGPLFTNQDRARKGSGRLTDSAVYRLVRDLGKKAGIKARPHGLRHSAITDALDRTNGNIRAVRKFSRHKDFNVLVVYDDNRTDLAGDIARLVSE</sequence>
<evidence type="ECO:0000256" key="2">
    <source>
        <dbReference type="ARBA" id="ARBA00022908"/>
    </source>
</evidence>
<evidence type="ECO:0000256" key="4">
    <source>
        <dbReference type="ARBA" id="ARBA00023172"/>
    </source>
</evidence>